<name>A0A172YIH2_9GAMM</name>
<accession>A0A172YIH2</accession>
<dbReference type="AlphaFoldDB" id="A0A172YIH2"/>
<feature type="domain" description="Formyl transferase N-terminal" evidence="6">
    <location>
        <begin position="10"/>
        <end position="184"/>
    </location>
</feature>
<dbReference type="STRING" id="376489.A5892_17420"/>
<evidence type="ECO:0000259" key="6">
    <source>
        <dbReference type="Pfam" id="PF00551"/>
    </source>
</evidence>
<evidence type="ECO:0000256" key="3">
    <source>
        <dbReference type="ARBA" id="ARBA00022679"/>
    </source>
</evidence>
<evidence type="ECO:0000256" key="5">
    <source>
        <dbReference type="HAMAP-Rule" id="MF_00182"/>
    </source>
</evidence>
<proteinExistence type="inferred from homology"/>
<evidence type="ECO:0000256" key="2">
    <source>
        <dbReference type="ARBA" id="ARBA00012261"/>
    </source>
</evidence>
<dbReference type="PANTHER" id="PTHR11138:SF5">
    <property type="entry name" value="METHIONYL-TRNA FORMYLTRANSFERASE, MITOCHONDRIAL"/>
    <property type="match status" value="1"/>
</dbReference>
<dbReference type="SUPFAM" id="SSF50486">
    <property type="entry name" value="FMT C-terminal domain-like"/>
    <property type="match status" value="1"/>
</dbReference>
<dbReference type="EC" id="2.1.2.9" evidence="2 5"/>
<dbReference type="Proteomes" id="UP000077875">
    <property type="component" value="Chromosome"/>
</dbReference>
<dbReference type="InterPro" id="IPR011034">
    <property type="entry name" value="Formyl_transferase-like_C_sf"/>
</dbReference>
<dbReference type="NCBIfam" id="TIGR00460">
    <property type="entry name" value="fmt"/>
    <property type="match status" value="1"/>
</dbReference>
<dbReference type="InterPro" id="IPR002376">
    <property type="entry name" value="Formyl_transf_N"/>
</dbReference>
<dbReference type="InterPro" id="IPR036477">
    <property type="entry name" value="Formyl_transf_N_sf"/>
</dbReference>
<gene>
    <name evidence="5 8" type="primary">fmt</name>
    <name evidence="8" type="ORF">A5892_17420</name>
</gene>
<evidence type="ECO:0000256" key="1">
    <source>
        <dbReference type="ARBA" id="ARBA00010699"/>
    </source>
</evidence>
<dbReference type="Pfam" id="PF02911">
    <property type="entry name" value="Formyl_trans_C"/>
    <property type="match status" value="1"/>
</dbReference>
<evidence type="ECO:0000259" key="7">
    <source>
        <dbReference type="Pfam" id="PF02911"/>
    </source>
</evidence>
<keyword evidence="3 5" id="KW-0808">Transferase</keyword>
<dbReference type="GO" id="GO:0005829">
    <property type="term" value="C:cytosol"/>
    <property type="evidence" value="ECO:0007669"/>
    <property type="project" value="TreeGrafter"/>
</dbReference>
<evidence type="ECO:0000256" key="4">
    <source>
        <dbReference type="ARBA" id="ARBA00022917"/>
    </source>
</evidence>
<evidence type="ECO:0000313" key="8">
    <source>
        <dbReference type="EMBL" id="ANF59020.1"/>
    </source>
</evidence>
<comment type="catalytic activity">
    <reaction evidence="5">
        <text>L-methionyl-tRNA(fMet) + (6R)-10-formyltetrahydrofolate = N-formyl-L-methionyl-tRNA(fMet) + (6S)-5,6,7,8-tetrahydrofolate + H(+)</text>
        <dbReference type="Rhea" id="RHEA:24380"/>
        <dbReference type="Rhea" id="RHEA-COMP:9952"/>
        <dbReference type="Rhea" id="RHEA-COMP:9953"/>
        <dbReference type="ChEBI" id="CHEBI:15378"/>
        <dbReference type="ChEBI" id="CHEBI:57453"/>
        <dbReference type="ChEBI" id="CHEBI:78530"/>
        <dbReference type="ChEBI" id="CHEBI:78844"/>
        <dbReference type="ChEBI" id="CHEBI:195366"/>
        <dbReference type="EC" id="2.1.2.9"/>
    </reaction>
</comment>
<dbReference type="CDD" id="cd08704">
    <property type="entry name" value="Met_tRNA_FMT_C"/>
    <property type="match status" value="1"/>
</dbReference>
<feature type="binding site" evidence="5">
    <location>
        <begin position="113"/>
        <end position="116"/>
    </location>
    <ligand>
        <name>(6S)-5,6,7,8-tetrahydrofolate</name>
        <dbReference type="ChEBI" id="CHEBI:57453"/>
    </ligand>
</feature>
<dbReference type="KEGG" id="haa:A5892_17420"/>
<dbReference type="RefSeq" id="WP_064123871.1">
    <property type="nucleotide sequence ID" value="NZ_CP015243.1"/>
</dbReference>
<dbReference type="Pfam" id="PF00551">
    <property type="entry name" value="Formyl_trans_N"/>
    <property type="match status" value="1"/>
</dbReference>
<organism evidence="8 9">
    <name type="scientific">Halotalea alkalilenta</name>
    <dbReference type="NCBI Taxonomy" id="376489"/>
    <lineage>
        <taxon>Bacteria</taxon>
        <taxon>Pseudomonadati</taxon>
        <taxon>Pseudomonadota</taxon>
        <taxon>Gammaproteobacteria</taxon>
        <taxon>Oceanospirillales</taxon>
        <taxon>Halomonadaceae</taxon>
        <taxon>Halotalea</taxon>
    </lineage>
</organism>
<protein>
    <recommendedName>
        <fullName evidence="2 5">Methionyl-tRNA formyltransferase</fullName>
        <ecNumber evidence="2 5">2.1.2.9</ecNumber>
    </recommendedName>
</protein>
<dbReference type="EMBL" id="CP015243">
    <property type="protein sequence ID" value="ANF59020.1"/>
    <property type="molecule type" value="Genomic_DNA"/>
</dbReference>
<sequence length="324" mass="34592">MPVSLRVGFAGTPDFAAAILEALLDSRHQVVCVYTQPDRPAGRGRKPQPSPVKLLAERHGLPVHQPERLKSEESRAALVEARLDVLVVAAYGLILPREVLEIARLGALNVHASLLPRWRGAAPIQRAIEAGDTESGVTIMAMDEGLDTGDMLLERRVAIDAQTTGGALHDALAVLGAEAIVSALDTLADDPARLPPRPQPAQGVTYAAKLSKAQARLDFDQPAERLAAKVRAFNPWPVAWAELDGEPLRIWAAEAEPQDASQAAPGTLLESDGESLRIACASGQLRVLRAQLPGGKPLALRELLNSRAGRFLPGKRFAPLEPSA</sequence>
<dbReference type="PANTHER" id="PTHR11138">
    <property type="entry name" value="METHIONYL-TRNA FORMYLTRANSFERASE"/>
    <property type="match status" value="1"/>
</dbReference>
<feature type="domain" description="Formyl transferase C-terminal" evidence="7">
    <location>
        <begin position="209"/>
        <end position="307"/>
    </location>
</feature>
<dbReference type="GO" id="GO:0004479">
    <property type="term" value="F:methionyl-tRNA formyltransferase activity"/>
    <property type="evidence" value="ECO:0007669"/>
    <property type="project" value="UniProtKB-UniRule"/>
</dbReference>
<dbReference type="InterPro" id="IPR005793">
    <property type="entry name" value="Formyl_trans_C"/>
</dbReference>
<dbReference type="Gene3D" id="3.40.50.12230">
    <property type="match status" value="1"/>
</dbReference>
<dbReference type="SUPFAM" id="SSF53328">
    <property type="entry name" value="Formyltransferase"/>
    <property type="match status" value="1"/>
</dbReference>
<reference evidence="8 9" key="1">
    <citation type="submission" date="2016-04" db="EMBL/GenBank/DDBJ databases">
        <title>Complete Genome Sequence of Halotalea alkalilenta IHB B 13600.</title>
        <authorList>
            <person name="Swarnkar M.K."/>
            <person name="Sharma A."/>
            <person name="Kaushal K."/>
            <person name="Soni R."/>
            <person name="Rana S."/>
            <person name="Singh A.K."/>
            <person name="Gulati A."/>
        </authorList>
    </citation>
    <scope>NUCLEOTIDE SEQUENCE [LARGE SCALE GENOMIC DNA]</scope>
    <source>
        <strain evidence="8 9">IHB B 13600</strain>
    </source>
</reference>
<keyword evidence="9" id="KW-1185">Reference proteome</keyword>
<evidence type="ECO:0000313" key="9">
    <source>
        <dbReference type="Proteomes" id="UP000077875"/>
    </source>
</evidence>
<dbReference type="InterPro" id="IPR044135">
    <property type="entry name" value="Met-tRNA-FMT_C"/>
</dbReference>
<dbReference type="InterPro" id="IPR041711">
    <property type="entry name" value="Met-tRNA-FMT_N"/>
</dbReference>
<dbReference type="InterPro" id="IPR005794">
    <property type="entry name" value="Fmt"/>
</dbReference>
<comment type="similarity">
    <text evidence="1 5">Belongs to the Fmt family.</text>
</comment>
<dbReference type="HAMAP" id="MF_00182">
    <property type="entry name" value="Formyl_trans"/>
    <property type="match status" value="1"/>
</dbReference>
<dbReference type="CDD" id="cd08646">
    <property type="entry name" value="FMT_core_Met-tRNA-FMT_N"/>
    <property type="match status" value="1"/>
</dbReference>
<keyword evidence="4 5" id="KW-0648">Protein biosynthesis</keyword>
<comment type="function">
    <text evidence="5">Attaches a formyl group to the free amino group of methionyl-tRNA(fMet). The formyl group appears to play a dual role in the initiator identity of N-formylmethionyl-tRNA by promoting its recognition by IF2 and preventing the misappropriation of this tRNA by the elongation apparatus.</text>
</comment>